<feature type="region of interest" description="Disordered" evidence="1">
    <location>
        <begin position="142"/>
        <end position="169"/>
    </location>
</feature>
<feature type="compositionally biased region" description="Basic and acidic residues" evidence="1">
    <location>
        <begin position="262"/>
        <end position="274"/>
    </location>
</feature>
<dbReference type="Proteomes" id="UP001215598">
    <property type="component" value="Unassembled WGS sequence"/>
</dbReference>
<name>A0AAD7MPH7_9AGAR</name>
<evidence type="ECO:0000313" key="2">
    <source>
        <dbReference type="EMBL" id="KAJ7726912.1"/>
    </source>
</evidence>
<reference evidence="2" key="1">
    <citation type="submission" date="2023-03" db="EMBL/GenBank/DDBJ databases">
        <title>Massive genome expansion in bonnet fungi (Mycena s.s.) driven by repeated elements and novel gene families across ecological guilds.</title>
        <authorList>
            <consortium name="Lawrence Berkeley National Laboratory"/>
            <person name="Harder C.B."/>
            <person name="Miyauchi S."/>
            <person name="Viragh M."/>
            <person name="Kuo A."/>
            <person name="Thoen E."/>
            <person name="Andreopoulos B."/>
            <person name="Lu D."/>
            <person name="Skrede I."/>
            <person name="Drula E."/>
            <person name="Henrissat B."/>
            <person name="Morin E."/>
            <person name="Kohler A."/>
            <person name="Barry K."/>
            <person name="LaButti K."/>
            <person name="Morin E."/>
            <person name="Salamov A."/>
            <person name="Lipzen A."/>
            <person name="Mereny Z."/>
            <person name="Hegedus B."/>
            <person name="Baldrian P."/>
            <person name="Stursova M."/>
            <person name="Weitz H."/>
            <person name="Taylor A."/>
            <person name="Grigoriev I.V."/>
            <person name="Nagy L.G."/>
            <person name="Martin F."/>
            <person name="Kauserud H."/>
        </authorList>
    </citation>
    <scope>NUCLEOTIDE SEQUENCE</scope>
    <source>
        <strain evidence="2">CBHHK182m</strain>
    </source>
</reference>
<feature type="region of interest" description="Disordered" evidence="1">
    <location>
        <begin position="1"/>
        <end position="20"/>
    </location>
</feature>
<evidence type="ECO:0000256" key="1">
    <source>
        <dbReference type="SAM" id="MobiDB-lite"/>
    </source>
</evidence>
<keyword evidence="3" id="KW-1185">Reference proteome</keyword>
<protein>
    <submittedName>
        <fullName evidence="2">Uncharacterized protein</fullName>
    </submittedName>
</protein>
<gene>
    <name evidence="2" type="ORF">B0H16DRAFT_1591737</name>
</gene>
<organism evidence="2 3">
    <name type="scientific">Mycena metata</name>
    <dbReference type="NCBI Taxonomy" id="1033252"/>
    <lineage>
        <taxon>Eukaryota</taxon>
        <taxon>Fungi</taxon>
        <taxon>Dikarya</taxon>
        <taxon>Basidiomycota</taxon>
        <taxon>Agaricomycotina</taxon>
        <taxon>Agaricomycetes</taxon>
        <taxon>Agaricomycetidae</taxon>
        <taxon>Agaricales</taxon>
        <taxon>Marasmiineae</taxon>
        <taxon>Mycenaceae</taxon>
        <taxon>Mycena</taxon>
    </lineage>
</organism>
<dbReference type="AlphaFoldDB" id="A0AAD7MPH7"/>
<feature type="compositionally biased region" description="Basic and acidic residues" evidence="1">
    <location>
        <begin position="240"/>
        <end position="249"/>
    </location>
</feature>
<evidence type="ECO:0000313" key="3">
    <source>
        <dbReference type="Proteomes" id="UP001215598"/>
    </source>
</evidence>
<comment type="caution">
    <text evidence="2">The sequence shown here is derived from an EMBL/GenBank/DDBJ whole genome shotgun (WGS) entry which is preliminary data.</text>
</comment>
<proteinExistence type="predicted"/>
<accession>A0AAD7MPH7</accession>
<dbReference type="EMBL" id="JARKIB010000183">
    <property type="protein sequence ID" value="KAJ7726912.1"/>
    <property type="molecule type" value="Genomic_DNA"/>
</dbReference>
<feature type="region of interest" description="Disordered" evidence="1">
    <location>
        <begin position="239"/>
        <end position="290"/>
    </location>
</feature>
<sequence length="391" mass="43786">MYPDGRTNPAPAHFARNTSVDLHPPVSPRLLQQRYLDREGRAICRIVFAHGIGVQLIANVFCVSEDAVIQAIENKPSHGENDKAEHDYWYVSNEYRNQYPSLSKLAAANGDQTTTGVNTAGEERSTVRPGFQQNWCKLAVKQPAQKTGGGKGRSRPRRSNDTAVKNPTARNFKDNLPLVNVLGWNARLDRKGRAICRIVHPHVQSYSKIARIFGMNHPRVRKAVLNEYASPDNTAEDYDYAGKDFKDEYPPPSDKPLKKTLSVRDTEKRDRSPELDVVSNKRAKKDQAAAATSATRQKIVFVEIPSRAKNDPNAADVKAFLKNIGGFDLSHWQETFKAKGLTSMEELTTLARLEESRLVKTLTRLFADQKMTEVHILLLADALMDLAKEAV</sequence>